<dbReference type="EMBL" id="CAKMRJ010005523">
    <property type="protein sequence ID" value="CAH1445827.1"/>
    <property type="molecule type" value="Genomic_DNA"/>
</dbReference>
<dbReference type="AlphaFoldDB" id="A0AAU9P6T3"/>
<evidence type="ECO:0000313" key="2">
    <source>
        <dbReference type="Proteomes" id="UP001157418"/>
    </source>
</evidence>
<proteinExistence type="predicted"/>
<name>A0AAU9P6T3_9ASTR</name>
<accession>A0AAU9P6T3</accession>
<organism evidence="1 2">
    <name type="scientific">Lactuca virosa</name>
    <dbReference type="NCBI Taxonomy" id="75947"/>
    <lineage>
        <taxon>Eukaryota</taxon>
        <taxon>Viridiplantae</taxon>
        <taxon>Streptophyta</taxon>
        <taxon>Embryophyta</taxon>
        <taxon>Tracheophyta</taxon>
        <taxon>Spermatophyta</taxon>
        <taxon>Magnoliopsida</taxon>
        <taxon>eudicotyledons</taxon>
        <taxon>Gunneridae</taxon>
        <taxon>Pentapetalae</taxon>
        <taxon>asterids</taxon>
        <taxon>campanulids</taxon>
        <taxon>Asterales</taxon>
        <taxon>Asteraceae</taxon>
        <taxon>Cichorioideae</taxon>
        <taxon>Cichorieae</taxon>
        <taxon>Lactucinae</taxon>
        <taxon>Lactuca</taxon>
    </lineage>
</organism>
<evidence type="ECO:0000313" key="1">
    <source>
        <dbReference type="EMBL" id="CAH1445827.1"/>
    </source>
</evidence>
<keyword evidence="2" id="KW-1185">Reference proteome</keyword>
<comment type="caution">
    <text evidence="1">The sequence shown here is derived from an EMBL/GenBank/DDBJ whole genome shotgun (WGS) entry which is preliminary data.</text>
</comment>
<dbReference type="Proteomes" id="UP001157418">
    <property type="component" value="Unassembled WGS sequence"/>
</dbReference>
<gene>
    <name evidence="1" type="ORF">LVIROSA_LOCUS31563</name>
</gene>
<protein>
    <submittedName>
        <fullName evidence="1">Uncharacterized protein</fullName>
    </submittedName>
</protein>
<sequence length="83" mass="9876">MDLASFIYSQFFYIDIFEDDYLKKLEEREIGICFIIDQSPNSGDSLDCNIDEENRTTKYLLILVLLGCKWLTFFIKTYNHEDT</sequence>
<reference evidence="1 2" key="1">
    <citation type="submission" date="2022-01" db="EMBL/GenBank/DDBJ databases">
        <authorList>
            <person name="Xiong W."/>
            <person name="Schranz E."/>
        </authorList>
    </citation>
    <scope>NUCLEOTIDE SEQUENCE [LARGE SCALE GENOMIC DNA]</scope>
</reference>